<gene>
    <name evidence="1" type="ORF">JGI24_00121</name>
</gene>
<dbReference type="Proteomes" id="UP000243065">
    <property type="component" value="Unassembled WGS sequence"/>
</dbReference>
<keyword evidence="2" id="KW-1185">Reference proteome</keyword>
<sequence length="92" mass="10604">MEVPKKLKMPDGNVHDIKYLYIVINGLKQKGGRVEISNRTLEYFKKGLNNYNEAKAAKYGLSFKPREVDIEIVKYILAEPQSLNLIHEKKAI</sequence>
<evidence type="ECO:0000313" key="1">
    <source>
        <dbReference type="EMBL" id="CUS96544.1"/>
    </source>
</evidence>
<protein>
    <submittedName>
        <fullName evidence="1">Uncharacterized protein</fullName>
    </submittedName>
</protein>
<organism evidence="1 2">
    <name type="scientific">Kryptobacter tengchongensis</name>
    <dbReference type="NCBI Taxonomy" id="1643429"/>
    <lineage>
        <taxon>Bacteria</taxon>
        <taxon>Pseudomonadati</taxon>
        <taxon>Candidatus Kryptoniota</taxon>
        <taxon>Candidatus Kryptobacter</taxon>
    </lineage>
</organism>
<accession>A0A656D2T4</accession>
<proteinExistence type="predicted"/>
<dbReference type="AlphaFoldDB" id="A0A656D2T4"/>
<reference evidence="1 2" key="1">
    <citation type="submission" date="2015-11" db="EMBL/GenBank/DDBJ databases">
        <authorList>
            <person name="Varghese N."/>
        </authorList>
    </citation>
    <scope>NUCLEOTIDE SEQUENCE [LARGE SCALE GENOMIC DNA]</scope>
    <source>
        <strain evidence="1 2">JGI-24</strain>
    </source>
</reference>
<dbReference type="EMBL" id="CZVU01000003">
    <property type="protein sequence ID" value="CUS96544.1"/>
    <property type="molecule type" value="Genomic_DNA"/>
</dbReference>
<dbReference type="RefSeq" id="WP_143713316.1">
    <property type="nucleotide sequence ID" value="NZ_CZVU01000003.1"/>
</dbReference>
<evidence type="ECO:0000313" key="2">
    <source>
        <dbReference type="Proteomes" id="UP000243065"/>
    </source>
</evidence>
<name>A0A656D2T4_KRYT1</name>